<feature type="signal peptide" evidence="2">
    <location>
        <begin position="1"/>
        <end position="25"/>
    </location>
</feature>
<dbReference type="RefSeq" id="WP_073537752.1">
    <property type="nucleotide sequence ID" value="NZ_CP018335.1"/>
</dbReference>
<evidence type="ECO:0000313" key="4">
    <source>
        <dbReference type="Proteomes" id="UP000184604"/>
    </source>
</evidence>
<feature type="compositionally biased region" description="Polar residues" evidence="1">
    <location>
        <begin position="163"/>
        <end position="178"/>
    </location>
</feature>
<evidence type="ECO:0000313" key="3">
    <source>
        <dbReference type="EMBL" id="APM38061.1"/>
    </source>
</evidence>
<dbReference type="AlphaFoldDB" id="A0A1L5F4W7"/>
<evidence type="ECO:0000256" key="1">
    <source>
        <dbReference type="SAM" id="MobiDB-lite"/>
    </source>
</evidence>
<protein>
    <submittedName>
        <fullName evidence="3">Uncharacterized protein</fullName>
    </submittedName>
</protein>
<feature type="chain" id="PRO_5038726276" evidence="2">
    <location>
        <begin position="26"/>
        <end position="178"/>
    </location>
</feature>
<sequence>MLKTRYKLLSALVLAAPLLVNTGIATTVQASSVNNAKASIVYKSSYSFANFKSKLDALVASGTINSSQENIILNLYYNGNITTRETFKAQLDALVAAGTITQSQAVFILNTFSGWGSTWKIPAPSKDSHDNQKIIDKTKNTTPSSNKDKAKNNNTVTNKDKVQNGNSAPNVAGQTNVH</sequence>
<dbReference type="OrthoDB" id="1738994at2"/>
<reference evidence="3 4" key="1">
    <citation type="submission" date="2016-12" db="EMBL/GenBank/DDBJ databases">
        <title>Complete genome sequence of Clostridium kluyveri JZZ isolated from the pit mud of a Chinese flavor liquor-making factory.</title>
        <authorList>
            <person name="Wang Y."/>
        </authorList>
    </citation>
    <scope>NUCLEOTIDE SEQUENCE [LARGE SCALE GENOMIC DNA]</scope>
    <source>
        <strain evidence="3 4">JZZ</strain>
    </source>
</reference>
<dbReference type="EMBL" id="CP018335">
    <property type="protein sequence ID" value="APM38061.1"/>
    <property type="molecule type" value="Genomic_DNA"/>
</dbReference>
<name>A0A1L5F4W7_CLOKL</name>
<feature type="compositionally biased region" description="Basic and acidic residues" evidence="1">
    <location>
        <begin position="126"/>
        <end position="139"/>
    </location>
</feature>
<proteinExistence type="predicted"/>
<gene>
    <name evidence="3" type="ORF">BS101_04590</name>
</gene>
<dbReference type="Proteomes" id="UP000184604">
    <property type="component" value="Chromosome"/>
</dbReference>
<accession>A0A1L5F4W7</accession>
<keyword evidence="2" id="KW-0732">Signal</keyword>
<feature type="region of interest" description="Disordered" evidence="1">
    <location>
        <begin position="122"/>
        <end position="178"/>
    </location>
</feature>
<evidence type="ECO:0000256" key="2">
    <source>
        <dbReference type="SAM" id="SignalP"/>
    </source>
</evidence>
<organism evidence="3 4">
    <name type="scientific">Clostridium kluyveri</name>
    <dbReference type="NCBI Taxonomy" id="1534"/>
    <lineage>
        <taxon>Bacteria</taxon>
        <taxon>Bacillati</taxon>
        <taxon>Bacillota</taxon>
        <taxon>Clostridia</taxon>
        <taxon>Eubacteriales</taxon>
        <taxon>Clostridiaceae</taxon>
        <taxon>Clostridium</taxon>
    </lineage>
</organism>